<dbReference type="RefSeq" id="WP_303700149.1">
    <property type="nucleotide sequence ID" value="NZ_VSIV01000044.1"/>
</dbReference>
<organism evidence="1 2">
    <name type="scientific">Flexistipes sinusarabici</name>
    <dbReference type="NCBI Taxonomy" id="2352"/>
    <lineage>
        <taxon>Bacteria</taxon>
        <taxon>Pseudomonadati</taxon>
        <taxon>Deferribacterota</taxon>
        <taxon>Deferribacteres</taxon>
        <taxon>Deferribacterales</taxon>
        <taxon>Flexistipitaceae</taxon>
        <taxon>Flexistipes</taxon>
    </lineage>
</organism>
<gene>
    <name evidence="1" type="ORF">FXF49_01505</name>
</gene>
<dbReference type="CDD" id="cd16377">
    <property type="entry name" value="23S_rRNA_IVP_like"/>
    <property type="match status" value="1"/>
</dbReference>
<comment type="caution">
    <text evidence="1">The sequence shown here is derived from an EMBL/GenBank/DDBJ whole genome shotgun (WGS) entry which is preliminary data.</text>
</comment>
<proteinExistence type="predicted"/>
<dbReference type="Pfam" id="PF05635">
    <property type="entry name" value="23S_rRNA_IVP"/>
    <property type="match status" value="1"/>
</dbReference>
<evidence type="ECO:0000313" key="1">
    <source>
        <dbReference type="EMBL" id="TYB35360.1"/>
    </source>
</evidence>
<name>A0A5D0MTB7_FLESI</name>
<dbReference type="NCBIfam" id="TIGR02436">
    <property type="entry name" value="four helix bundle protein"/>
    <property type="match status" value="1"/>
</dbReference>
<dbReference type="PANTHER" id="PTHR38471">
    <property type="entry name" value="FOUR HELIX BUNDLE PROTEIN"/>
    <property type="match status" value="1"/>
</dbReference>
<dbReference type="EMBL" id="VSIV01000044">
    <property type="protein sequence ID" value="TYB35360.1"/>
    <property type="molecule type" value="Genomic_DNA"/>
</dbReference>
<protein>
    <submittedName>
        <fullName evidence="1">Four helix bundle protein</fullName>
    </submittedName>
</protein>
<evidence type="ECO:0000313" key="2">
    <source>
        <dbReference type="Proteomes" id="UP000323337"/>
    </source>
</evidence>
<sequence>MEVVGGIVLGRSWNDLIVWQKAHNLVLEIFEIVKTFPNEEKYCIVSQIKRSVYSVPANIVEGHSKNSNKDFIKYLYIARGSAEELKYFLLLSRDLEYLENSVYEDLLSKLNEISYLLNRLIKSLTSNTLSTSNTSNTFTN</sequence>
<dbReference type="Gene3D" id="1.20.1440.60">
    <property type="entry name" value="23S rRNA-intervening sequence"/>
    <property type="match status" value="1"/>
</dbReference>
<dbReference type="PANTHER" id="PTHR38471:SF2">
    <property type="entry name" value="FOUR HELIX BUNDLE PROTEIN"/>
    <property type="match status" value="1"/>
</dbReference>
<accession>A0A5D0MTB7</accession>
<dbReference type="InterPro" id="IPR012657">
    <property type="entry name" value="23S_rRNA-intervening_sequence"/>
</dbReference>
<dbReference type="InterPro" id="IPR036583">
    <property type="entry name" value="23S_rRNA_IVS_sf"/>
</dbReference>
<dbReference type="AlphaFoldDB" id="A0A5D0MTB7"/>
<dbReference type="SUPFAM" id="SSF158446">
    <property type="entry name" value="IVS-encoded protein-like"/>
    <property type="match status" value="1"/>
</dbReference>
<reference evidence="1 2" key="1">
    <citation type="submission" date="2019-08" db="EMBL/GenBank/DDBJ databases">
        <title>Genomic characterization of a novel candidate phylum (ARYD3) from a high temperature, high salinity tertiary oil reservoir in north central Oklahoma, USA.</title>
        <authorList>
            <person name="Youssef N.H."/>
            <person name="Yadav A."/>
            <person name="Elshahed M.S."/>
        </authorList>
    </citation>
    <scope>NUCLEOTIDE SEQUENCE [LARGE SCALE GENOMIC DNA]</scope>
    <source>
        <strain evidence="1">ARYD1</strain>
    </source>
</reference>
<dbReference type="Proteomes" id="UP000323337">
    <property type="component" value="Unassembled WGS sequence"/>
</dbReference>